<feature type="compositionally biased region" description="Basic and acidic residues" evidence="2">
    <location>
        <begin position="35"/>
        <end position="56"/>
    </location>
</feature>
<keyword evidence="1 3" id="KW-0732">Signal</keyword>
<reference evidence="5" key="1">
    <citation type="journal article" date="2019" name="Int. J. Syst. Evol. Microbiol.">
        <title>The Global Catalogue of Microorganisms (GCM) 10K type strain sequencing project: providing services to taxonomists for standard genome sequencing and annotation.</title>
        <authorList>
            <consortium name="The Broad Institute Genomics Platform"/>
            <consortium name="The Broad Institute Genome Sequencing Center for Infectious Disease"/>
            <person name="Wu L."/>
            <person name="Ma J."/>
        </authorList>
    </citation>
    <scope>NUCLEOTIDE SEQUENCE [LARGE SCALE GENOMIC DNA]</scope>
    <source>
        <strain evidence="5">CCUG 53270</strain>
    </source>
</reference>
<dbReference type="RefSeq" id="WP_345594570.1">
    <property type="nucleotide sequence ID" value="NZ_BAABJG010000055.1"/>
</dbReference>
<gene>
    <name evidence="4" type="ORF">ACFQ4B_06840</name>
</gene>
<evidence type="ECO:0000313" key="5">
    <source>
        <dbReference type="Proteomes" id="UP001597180"/>
    </source>
</evidence>
<evidence type="ECO:0000256" key="3">
    <source>
        <dbReference type="SAM" id="SignalP"/>
    </source>
</evidence>
<name>A0ABW3UHT4_9BACL</name>
<dbReference type="InterPro" id="IPR014755">
    <property type="entry name" value="Cu-Rt/internalin_Ig-like"/>
</dbReference>
<evidence type="ECO:0000256" key="1">
    <source>
        <dbReference type="ARBA" id="ARBA00022729"/>
    </source>
</evidence>
<feature type="signal peptide" evidence="3">
    <location>
        <begin position="1"/>
        <end position="25"/>
    </location>
</feature>
<keyword evidence="5" id="KW-1185">Reference proteome</keyword>
<dbReference type="Proteomes" id="UP001597180">
    <property type="component" value="Unassembled WGS sequence"/>
</dbReference>
<feature type="region of interest" description="Disordered" evidence="2">
    <location>
        <begin position="30"/>
        <end position="56"/>
    </location>
</feature>
<protein>
    <recommendedName>
        <fullName evidence="6">S-layer protein</fullName>
    </recommendedName>
</protein>
<evidence type="ECO:0000313" key="4">
    <source>
        <dbReference type="EMBL" id="MFD1219827.1"/>
    </source>
</evidence>
<dbReference type="EMBL" id="JBHTLU010000012">
    <property type="protein sequence ID" value="MFD1219827.1"/>
    <property type="molecule type" value="Genomic_DNA"/>
</dbReference>
<sequence>MNSKYIACAVSLFLLSTSVLPLAYAENEASEVTSDEVKTDEVKADESKSEELKADEVKKEEVTANEAKAVKTSDDYEDLKMMPQDLKDKFDLFIKNGILKPESENTFGFNLPVTRDDFVQASKVIFSGSDNEALTNDYLESFRALGLINEEGMAVDPNVFVSRQDLAKFLIYGLGKVDEARNVKPITDDSIRNEDKVDKAASRFVTLALQLKIMQNLDDNRFHGTDRTATRKTLVESAFETRKLLTNPSEKSKVSIVEAKAVGARKVSVTFEDAVDAVNAAKAILTVKIGGNAIPGSTVWSADKKSAMVTLETKLTKGNYTVELSGLEDAAVAKKTADFSAEDETIKKIEFANTSDQLARSKVIVEFKQINQYGEQTSLPAASFDIRVSSGISMQYLPGRQSIKLDLSKERRGSGVFISIFDAKNNLNVSNNFIIGDRAMISKIEMGKLTYKDNKQLQPGGKVYLSFRAYDQYGCLIDDVEELDRGIVTRFEGESLFENVKDKVFVDYDNDNYPELELLARNDFNQDKGTTLHLMAVGSGQTAKQEIAVFAPKLAASVKIADLTTQIAEGDSDVGITLEIRDAEGYSFNTDEIAALYKAGQIQVRSTGVLKLGSIADGEPIGLSGANKGKVVVQPTKSGSASIEVFLKDANQKATAEYTVQSPRVPERLEKSGFEPSEKITVIQGVKGTIKTIKYIIKDQYDTEFKTAPDEYQVEYRLEKVSGDSGAFTGNFGGNSKLQLNDANPTIRVKASQVNSTDNGVIQLTADSKKLGVYKVVTTLVKARKDPKEADPTKWPIQTELQTISAQVQSYTLKEIDEDLTYFLSSNTSMFAIGKFLVDRDLIGNKISSNSKKEKKATQEDGAYIFKNKPEFLNKTEITVGAKDKQGNEVTFPPGAAPVISSVQFVNPNLFALDKPSFPTKMIGLNPGSTDAVVTVNTPVGSKAVKVNFNAFASELEFNQLKVTRGDNSVTNVDPKAIDGRYIWDATLLAQVQVLDSNNNAFTNKSDKDKGTGQDQITPFMGVFGVSFALTDITYKPGTKEEDKDTFYMTDDYKLVFVPKSGIYETNKVNLQSFKLVLMGPNNTPKNFTFNVK</sequence>
<organism evidence="4 5">
    <name type="scientific">Paenibacillus vulneris</name>
    <dbReference type="NCBI Taxonomy" id="1133364"/>
    <lineage>
        <taxon>Bacteria</taxon>
        <taxon>Bacillati</taxon>
        <taxon>Bacillota</taxon>
        <taxon>Bacilli</taxon>
        <taxon>Bacillales</taxon>
        <taxon>Paenibacillaceae</taxon>
        <taxon>Paenibacillus</taxon>
    </lineage>
</organism>
<accession>A0ABW3UHT4</accession>
<comment type="caution">
    <text evidence="4">The sequence shown here is derived from an EMBL/GenBank/DDBJ whole genome shotgun (WGS) entry which is preliminary data.</text>
</comment>
<feature type="chain" id="PRO_5046479559" description="S-layer protein" evidence="3">
    <location>
        <begin position="26"/>
        <end position="1093"/>
    </location>
</feature>
<evidence type="ECO:0008006" key="6">
    <source>
        <dbReference type="Google" id="ProtNLM"/>
    </source>
</evidence>
<proteinExistence type="predicted"/>
<evidence type="ECO:0000256" key="2">
    <source>
        <dbReference type="SAM" id="MobiDB-lite"/>
    </source>
</evidence>
<dbReference type="Gene3D" id="2.60.40.1220">
    <property type="match status" value="1"/>
</dbReference>